<accession>A0A9P8KXP8</accession>
<proteinExistence type="predicted"/>
<name>A0A9P8KXP8_9PEZI</name>
<feature type="region of interest" description="Disordered" evidence="1">
    <location>
        <begin position="259"/>
        <end position="281"/>
    </location>
</feature>
<gene>
    <name evidence="2" type="ORF">FGG08_003811</name>
</gene>
<dbReference type="Proteomes" id="UP000698800">
    <property type="component" value="Unassembled WGS sequence"/>
</dbReference>
<dbReference type="AlphaFoldDB" id="A0A9P8KXP8"/>
<keyword evidence="3" id="KW-1185">Reference proteome</keyword>
<organism evidence="2 3">
    <name type="scientific">Glutinoglossum americanum</name>
    <dbReference type="NCBI Taxonomy" id="1670608"/>
    <lineage>
        <taxon>Eukaryota</taxon>
        <taxon>Fungi</taxon>
        <taxon>Dikarya</taxon>
        <taxon>Ascomycota</taxon>
        <taxon>Pezizomycotina</taxon>
        <taxon>Geoglossomycetes</taxon>
        <taxon>Geoglossales</taxon>
        <taxon>Geoglossaceae</taxon>
        <taxon>Glutinoglossum</taxon>
    </lineage>
</organism>
<dbReference type="EMBL" id="JAGHQL010000070">
    <property type="protein sequence ID" value="KAH0541719.1"/>
    <property type="molecule type" value="Genomic_DNA"/>
</dbReference>
<reference evidence="2" key="1">
    <citation type="submission" date="2021-03" db="EMBL/GenBank/DDBJ databases">
        <title>Comparative genomics and phylogenomic investigation of the class Geoglossomycetes provide insights into ecological specialization and systematics.</title>
        <authorList>
            <person name="Melie T."/>
            <person name="Pirro S."/>
            <person name="Miller A.N."/>
            <person name="Quandt A."/>
        </authorList>
    </citation>
    <scope>NUCLEOTIDE SEQUENCE</scope>
    <source>
        <strain evidence="2">GBOQ0MN5Z8</strain>
    </source>
</reference>
<evidence type="ECO:0000313" key="2">
    <source>
        <dbReference type="EMBL" id="KAH0541719.1"/>
    </source>
</evidence>
<protein>
    <submittedName>
        <fullName evidence="2">Uncharacterized protein</fullName>
    </submittedName>
</protein>
<dbReference type="OrthoDB" id="5367448at2759"/>
<sequence length="281" mass="30512">MAPLKAGKMAAGRTLAGRAVYVRVHPRTRNLEEGRQVLRELETFGPVEMFRSLKYDPSSASLNASLAIYLHKSSASALLSSSPIKYTPRPTPSDDPRIYSSMLPTGEEENPWKAEGIDEMLDLSPPPGDRPTHLPIESAHPPSDTPPRSEPEPPEDQNPRYTPPSTDPPLSYRSPWGTSPPSDPHHPQTPSRTFTLTASPSNLNHADYISRQPYYRFYSPMADPVQSACGIAESFVKKKKGGGERPPGLMAIWREGLGGEGKKAVGGLGPRGALGEGEGVR</sequence>
<feature type="compositionally biased region" description="Polar residues" evidence="1">
    <location>
        <begin position="188"/>
        <end position="201"/>
    </location>
</feature>
<comment type="caution">
    <text evidence="2">The sequence shown here is derived from an EMBL/GenBank/DDBJ whole genome shotgun (WGS) entry which is preliminary data.</text>
</comment>
<evidence type="ECO:0000313" key="3">
    <source>
        <dbReference type="Proteomes" id="UP000698800"/>
    </source>
</evidence>
<evidence type="ECO:0000256" key="1">
    <source>
        <dbReference type="SAM" id="MobiDB-lite"/>
    </source>
</evidence>
<feature type="region of interest" description="Disordered" evidence="1">
    <location>
        <begin position="82"/>
        <end position="201"/>
    </location>
</feature>